<comment type="caution">
    <text evidence="2">The sequence shown here is derived from an EMBL/GenBank/DDBJ whole genome shotgun (WGS) entry which is preliminary data.</text>
</comment>
<accession>A0A176YYL8</accession>
<dbReference type="OrthoDB" id="4235906at2"/>
<sequence>MSDVMEKEVGHAPAEGKITDEAIAQARGMIGLQLRPEGPYLQDATEDTIRNFCNGIGDLNPLYRDAEHGRQSRYGTNVAHPMFPMAFGWIGRTRWGLPGVHGFYAGNDWELFRHIRPGDRITAIERVVGIEEKESKFSGRLVLQYVEATYSNQRGEMVARALGTCTRHERKAARDAGKYKDVKPYEYTADEFAALDEAILKEDERIRGATMRYFEDVNEGDELPPIVRGPLSLMDTMGFLVGCGRGHTHGIVLKSAVKHPGHFFRNPEAGGGIEYTGIGHHRESVAKEVGVPGTYDYGPQRSSWLASLVSNWMGDAAFLKRVRTEMRRFNTMGDSTWCRGKVTRKYVKDGFALVDIDIRGENQRGELTTPGLATVMLPSRDVKNRVFFDGSSLELELPTIR</sequence>
<dbReference type="RefSeq" id="WP_063698410.1">
    <property type="nucleotide sequence ID" value="NZ_LUUB01000038.1"/>
</dbReference>
<reference evidence="2 3" key="1">
    <citation type="submission" date="2016-03" db="EMBL/GenBank/DDBJ databases">
        <title>Draft Genome Sequence of the Strain BR 10245 (Bradyrhizobium sp.) isolated from nodules of Centrolobium paraense.</title>
        <authorList>
            <person name="Simoes-Araujo J.L.Sr."/>
            <person name="Barauna A.C."/>
            <person name="Silva K."/>
            <person name="Zilli J.E."/>
        </authorList>
    </citation>
    <scope>NUCLEOTIDE SEQUENCE [LARGE SCALE GENOMIC DNA]</scope>
    <source>
        <strain evidence="2 3">BR 10245</strain>
    </source>
</reference>
<dbReference type="CDD" id="cd03441">
    <property type="entry name" value="R_hydratase_like"/>
    <property type="match status" value="1"/>
</dbReference>
<dbReference type="STRING" id="1505087.AYJ54_44920"/>
<dbReference type="AlphaFoldDB" id="A0A176YYL8"/>
<dbReference type="EMBL" id="LUUB01000038">
    <property type="protein sequence ID" value="OAF12895.1"/>
    <property type="molecule type" value="Genomic_DNA"/>
</dbReference>
<name>A0A176YYL8_9BRAD</name>
<dbReference type="InterPro" id="IPR039569">
    <property type="entry name" value="FAS1-like_DH_region"/>
</dbReference>
<evidence type="ECO:0000313" key="3">
    <source>
        <dbReference type="Proteomes" id="UP000076959"/>
    </source>
</evidence>
<evidence type="ECO:0000259" key="1">
    <source>
        <dbReference type="Pfam" id="PF13452"/>
    </source>
</evidence>
<protein>
    <submittedName>
        <fullName evidence="2">Acyl dehydratase</fullName>
    </submittedName>
</protein>
<dbReference type="Proteomes" id="UP000076959">
    <property type="component" value="Unassembled WGS sequence"/>
</dbReference>
<keyword evidence="3" id="KW-1185">Reference proteome</keyword>
<evidence type="ECO:0000313" key="2">
    <source>
        <dbReference type="EMBL" id="OAF12895.1"/>
    </source>
</evidence>
<gene>
    <name evidence="2" type="ORF">AYJ54_44920</name>
</gene>
<dbReference type="Gene3D" id="3.10.129.10">
    <property type="entry name" value="Hotdog Thioesterase"/>
    <property type="match status" value="2"/>
</dbReference>
<dbReference type="InterPro" id="IPR029069">
    <property type="entry name" value="HotDog_dom_sf"/>
</dbReference>
<dbReference type="SUPFAM" id="SSF54637">
    <property type="entry name" value="Thioesterase/thiol ester dehydrase-isomerase"/>
    <property type="match status" value="2"/>
</dbReference>
<feature type="domain" description="FAS1-like dehydratase" evidence="1">
    <location>
        <begin position="45"/>
        <end position="160"/>
    </location>
</feature>
<proteinExistence type="predicted"/>
<dbReference type="Pfam" id="PF13452">
    <property type="entry name" value="FAS1_DH_region"/>
    <property type="match status" value="1"/>
</dbReference>
<organism evidence="2 3">
    <name type="scientific">Bradyrhizobium centrolobii</name>
    <dbReference type="NCBI Taxonomy" id="1505087"/>
    <lineage>
        <taxon>Bacteria</taxon>
        <taxon>Pseudomonadati</taxon>
        <taxon>Pseudomonadota</taxon>
        <taxon>Alphaproteobacteria</taxon>
        <taxon>Hyphomicrobiales</taxon>
        <taxon>Nitrobacteraceae</taxon>
        <taxon>Bradyrhizobium</taxon>
    </lineage>
</organism>